<evidence type="ECO:0000256" key="3">
    <source>
        <dbReference type="ARBA" id="ARBA00023015"/>
    </source>
</evidence>
<dbReference type="CDD" id="cd00009">
    <property type="entry name" value="AAA"/>
    <property type="match status" value="1"/>
</dbReference>
<dbReference type="OrthoDB" id="9807827at2"/>
<dbReference type="EMBL" id="CP042425">
    <property type="protein sequence ID" value="QEL20202.1"/>
    <property type="molecule type" value="Genomic_DNA"/>
</dbReference>
<dbReference type="AlphaFoldDB" id="A0A5C1AR38"/>
<accession>A0A5C1AR38</accession>
<dbReference type="Gene3D" id="1.10.8.60">
    <property type="match status" value="1"/>
</dbReference>
<evidence type="ECO:0000313" key="6">
    <source>
        <dbReference type="EMBL" id="QEL20202.1"/>
    </source>
</evidence>
<keyword evidence="3" id="KW-0805">Transcription regulation</keyword>
<keyword evidence="2" id="KW-0067">ATP-binding</keyword>
<evidence type="ECO:0000256" key="2">
    <source>
        <dbReference type="ARBA" id="ARBA00022840"/>
    </source>
</evidence>
<dbReference type="InterPro" id="IPR002078">
    <property type="entry name" value="Sigma_54_int"/>
</dbReference>
<dbReference type="SMART" id="SM00382">
    <property type="entry name" value="AAA"/>
    <property type="match status" value="1"/>
</dbReference>
<dbReference type="FunFam" id="3.40.50.300:FF:000006">
    <property type="entry name" value="DNA-binding transcriptional regulator NtrC"/>
    <property type="match status" value="1"/>
</dbReference>
<keyword evidence="1" id="KW-0547">Nucleotide-binding</keyword>
<sequence length="474" mass="52189">MSFARRLLFVATDHRFGQSVQTHVHKSFLLTAPVVRFEDLSHLVTPETDGLIVFLAADADDADRIESAVRSLRLQQRPAKVGVLQAEEFAALRRLDLSQFPPESVWAWPDNIKEMNQWVRRTLTEGVPFPDLAHEPPAERIRRKLCELTPSLTHLADQLQIAAAHDVTVLIHGETGTGKTHLAKLIHECSDRHAERCLVVACGSHPGGQIAGEFFGHAKGAFAGADADKVGKFAAAGRGTLLLDEIEAVGLEHQASLLRVIETGEFEPIGGHETHRCHARIIAATNWDLADAVERGAFRRDLYYRLHVITFHLPPLRDRPQDLAPLVRGMVAKYSTKFGKKIVGIHPDAMRAVEAFPWPGNIRQLENVIQQAVLGCTGPELHASHLSPVVRQSPGGNGDTLSGVAHNSLAQNRETTERTVIIRALEKAAFSRTRAAQFLGVSRVTLYKKMKKYGLLSKASTMLALPNELPAARL</sequence>
<evidence type="ECO:0000256" key="1">
    <source>
        <dbReference type="ARBA" id="ARBA00022741"/>
    </source>
</evidence>
<proteinExistence type="predicted"/>
<dbReference type="Pfam" id="PF02954">
    <property type="entry name" value="HTH_8"/>
    <property type="match status" value="1"/>
</dbReference>
<dbReference type="Gene3D" id="1.10.10.60">
    <property type="entry name" value="Homeodomain-like"/>
    <property type="match status" value="1"/>
</dbReference>
<reference evidence="7" key="1">
    <citation type="submission" date="2019-08" db="EMBL/GenBank/DDBJ databases">
        <title>Limnoglobus roseus gen. nov., sp. nov., a novel freshwater planctomycete with a giant genome from the family Gemmataceae.</title>
        <authorList>
            <person name="Kulichevskaya I.S."/>
            <person name="Naumoff D.G."/>
            <person name="Miroshnikov K."/>
            <person name="Ivanova A."/>
            <person name="Philippov D.A."/>
            <person name="Hakobyan A."/>
            <person name="Rijpstra I.C."/>
            <person name="Sinninghe Damste J.S."/>
            <person name="Liesack W."/>
            <person name="Dedysh S.N."/>
        </authorList>
    </citation>
    <scope>NUCLEOTIDE SEQUENCE [LARGE SCALE GENOMIC DNA]</scope>
    <source>
        <strain evidence="7">PX52</strain>
    </source>
</reference>
<dbReference type="GO" id="GO:0005524">
    <property type="term" value="F:ATP binding"/>
    <property type="evidence" value="ECO:0007669"/>
    <property type="project" value="UniProtKB-KW"/>
</dbReference>
<protein>
    <submittedName>
        <fullName evidence="6">Sigma-54-dependent Fis family transcriptional regulator</fullName>
    </submittedName>
</protein>
<dbReference type="SUPFAM" id="SSF46689">
    <property type="entry name" value="Homeodomain-like"/>
    <property type="match status" value="1"/>
</dbReference>
<dbReference type="InterPro" id="IPR025662">
    <property type="entry name" value="Sigma_54_int_dom_ATP-bd_1"/>
</dbReference>
<dbReference type="PROSITE" id="PS50045">
    <property type="entry name" value="SIGMA54_INTERACT_4"/>
    <property type="match status" value="1"/>
</dbReference>
<evidence type="ECO:0000259" key="5">
    <source>
        <dbReference type="PROSITE" id="PS50045"/>
    </source>
</evidence>
<evidence type="ECO:0000256" key="4">
    <source>
        <dbReference type="ARBA" id="ARBA00023163"/>
    </source>
</evidence>
<dbReference type="PANTHER" id="PTHR32071:SF122">
    <property type="entry name" value="SIGMA FACTOR"/>
    <property type="match status" value="1"/>
</dbReference>
<keyword evidence="7" id="KW-1185">Reference proteome</keyword>
<keyword evidence="4" id="KW-0804">Transcription</keyword>
<dbReference type="InterPro" id="IPR058031">
    <property type="entry name" value="AAA_lid_NorR"/>
</dbReference>
<dbReference type="PROSITE" id="PS00688">
    <property type="entry name" value="SIGMA54_INTERACT_3"/>
    <property type="match status" value="1"/>
</dbReference>
<organism evidence="6 7">
    <name type="scientific">Limnoglobus roseus</name>
    <dbReference type="NCBI Taxonomy" id="2598579"/>
    <lineage>
        <taxon>Bacteria</taxon>
        <taxon>Pseudomonadati</taxon>
        <taxon>Planctomycetota</taxon>
        <taxon>Planctomycetia</taxon>
        <taxon>Gemmatales</taxon>
        <taxon>Gemmataceae</taxon>
        <taxon>Limnoglobus</taxon>
    </lineage>
</organism>
<name>A0A5C1AR38_9BACT</name>
<dbReference type="PROSITE" id="PS00675">
    <property type="entry name" value="SIGMA54_INTERACT_1"/>
    <property type="match status" value="1"/>
</dbReference>
<dbReference type="InterPro" id="IPR003593">
    <property type="entry name" value="AAA+_ATPase"/>
</dbReference>
<dbReference type="Pfam" id="PF00158">
    <property type="entry name" value="Sigma54_activat"/>
    <property type="match status" value="1"/>
</dbReference>
<dbReference type="RefSeq" id="WP_149114519.1">
    <property type="nucleotide sequence ID" value="NZ_CP042425.1"/>
</dbReference>
<dbReference type="Proteomes" id="UP000324974">
    <property type="component" value="Chromosome"/>
</dbReference>
<dbReference type="PRINTS" id="PR01590">
    <property type="entry name" value="HTHFIS"/>
</dbReference>
<dbReference type="InterPro" id="IPR009057">
    <property type="entry name" value="Homeodomain-like_sf"/>
</dbReference>
<feature type="domain" description="Sigma-54 factor interaction" evidence="5">
    <location>
        <begin position="145"/>
        <end position="374"/>
    </location>
</feature>
<gene>
    <name evidence="6" type="ORF">PX52LOC_07291</name>
</gene>
<dbReference type="SUPFAM" id="SSF52540">
    <property type="entry name" value="P-loop containing nucleoside triphosphate hydrolases"/>
    <property type="match status" value="1"/>
</dbReference>
<dbReference type="PANTHER" id="PTHR32071">
    <property type="entry name" value="TRANSCRIPTIONAL REGULATORY PROTEIN"/>
    <property type="match status" value="1"/>
</dbReference>
<dbReference type="InterPro" id="IPR002197">
    <property type="entry name" value="HTH_Fis"/>
</dbReference>
<dbReference type="Pfam" id="PF25601">
    <property type="entry name" value="AAA_lid_14"/>
    <property type="match status" value="1"/>
</dbReference>
<dbReference type="Gene3D" id="3.40.50.300">
    <property type="entry name" value="P-loop containing nucleotide triphosphate hydrolases"/>
    <property type="match status" value="1"/>
</dbReference>
<dbReference type="KEGG" id="lrs:PX52LOC_07291"/>
<dbReference type="InterPro" id="IPR027417">
    <property type="entry name" value="P-loop_NTPase"/>
</dbReference>
<dbReference type="GO" id="GO:0006355">
    <property type="term" value="P:regulation of DNA-templated transcription"/>
    <property type="evidence" value="ECO:0007669"/>
    <property type="project" value="InterPro"/>
</dbReference>
<evidence type="ECO:0000313" key="7">
    <source>
        <dbReference type="Proteomes" id="UP000324974"/>
    </source>
</evidence>
<dbReference type="InterPro" id="IPR025944">
    <property type="entry name" value="Sigma_54_int_dom_CS"/>
</dbReference>
<dbReference type="GO" id="GO:0043565">
    <property type="term" value="F:sequence-specific DNA binding"/>
    <property type="evidence" value="ECO:0007669"/>
    <property type="project" value="InterPro"/>
</dbReference>